<keyword evidence="2" id="KW-1185">Reference proteome</keyword>
<sequence>MPSRRDMNPKIFDTTITAQQRLRLAFDRKFLGVIHSVLDTPTKVRVNKRKPLRSGQYCIVVTDNDKYAMFAAYLISL</sequence>
<proteinExistence type="predicted"/>
<organism evidence="1 2">
    <name type="scientific">Seiridium unicorne</name>
    <dbReference type="NCBI Taxonomy" id="138068"/>
    <lineage>
        <taxon>Eukaryota</taxon>
        <taxon>Fungi</taxon>
        <taxon>Dikarya</taxon>
        <taxon>Ascomycota</taxon>
        <taxon>Pezizomycotina</taxon>
        <taxon>Sordariomycetes</taxon>
        <taxon>Xylariomycetidae</taxon>
        <taxon>Amphisphaeriales</taxon>
        <taxon>Sporocadaceae</taxon>
        <taxon>Seiridium</taxon>
    </lineage>
</organism>
<comment type="caution">
    <text evidence="1">The sequence shown here is derived from an EMBL/GenBank/DDBJ whole genome shotgun (WGS) entry which is preliminary data.</text>
</comment>
<accession>A0ABR2VIB5</accession>
<dbReference type="Proteomes" id="UP001408356">
    <property type="component" value="Unassembled WGS sequence"/>
</dbReference>
<evidence type="ECO:0000313" key="1">
    <source>
        <dbReference type="EMBL" id="KAK9426695.1"/>
    </source>
</evidence>
<reference evidence="1 2" key="1">
    <citation type="journal article" date="2024" name="J. Plant Pathol.">
        <title>Sequence and assembly of the genome of Seiridium unicorne, isolate CBS 538.82, causal agent of cypress canker disease.</title>
        <authorList>
            <person name="Scali E."/>
            <person name="Rocca G.D."/>
            <person name="Danti R."/>
            <person name="Garbelotto M."/>
            <person name="Barberini S."/>
            <person name="Baroncelli R."/>
            <person name="Emiliani G."/>
        </authorList>
    </citation>
    <scope>NUCLEOTIDE SEQUENCE [LARGE SCALE GENOMIC DNA]</scope>
    <source>
        <strain evidence="1 2">BM-138-508</strain>
    </source>
</reference>
<protein>
    <submittedName>
        <fullName evidence="1">Uncharacterized protein</fullName>
    </submittedName>
</protein>
<evidence type="ECO:0000313" key="2">
    <source>
        <dbReference type="Proteomes" id="UP001408356"/>
    </source>
</evidence>
<dbReference type="EMBL" id="JARVKF010000001">
    <property type="protein sequence ID" value="KAK9426695.1"/>
    <property type="molecule type" value="Genomic_DNA"/>
</dbReference>
<name>A0ABR2VIB5_9PEZI</name>
<gene>
    <name evidence="1" type="ORF">SUNI508_00222</name>
</gene>